<reference evidence="2 3" key="1">
    <citation type="journal article" date="2016" name="Nat. Commun.">
        <title>Thousands of microbial genomes shed light on interconnected biogeochemical processes in an aquifer system.</title>
        <authorList>
            <person name="Anantharaman K."/>
            <person name="Brown C.T."/>
            <person name="Hug L.A."/>
            <person name="Sharon I."/>
            <person name="Castelle C.J."/>
            <person name="Probst A.J."/>
            <person name="Thomas B.C."/>
            <person name="Singh A."/>
            <person name="Wilkins M.J."/>
            <person name="Karaoz U."/>
            <person name="Brodie E.L."/>
            <person name="Williams K.H."/>
            <person name="Hubbard S.S."/>
            <person name="Banfield J.F."/>
        </authorList>
    </citation>
    <scope>NUCLEOTIDE SEQUENCE [LARGE SCALE GENOMIC DNA]</scope>
</reference>
<name>A0A1F8GGC3_9BACT</name>
<keyword evidence="1" id="KW-1133">Transmembrane helix</keyword>
<sequence>MTAIRLRHPPTGGGGWRKKGGGFGAGLLFLAQFISALTGGVFLRETIKKLKAPSLGWGHWSRSNLLAML</sequence>
<accession>A0A1F8GGC3</accession>
<gene>
    <name evidence="2" type="ORF">A3A13_01885</name>
</gene>
<protein>
    <submittedName>
        <fullName evidence="2">Uncharacterized protein</fullName>
    </submittedName>
</protein>
<proteinExistence type="predicted"/>
<evidence type="ECO:0000256" key="1">
    <source>
        <dbReference type="SAM" id="Phobius"/>
    </source>
</evidence>
<feature type="transmembrane region" description="Helical" evidence="1">
    <location>
        <begin position="20"/>
        <end position="43"/>
    </location>
</feature>
<dbReference type="EMBL" id="MGKJ01000015">
    <property type="protein sequence ID" value="OGN23778.1"/>
    <property type="molecule type" value="Genomic_DNA"/>
</dbReference>
<keyword evidence="1" id="KW-0472">Membrane</keyword>
<keyword evidence="1" id="KW-0812">Transmembrane</keyword>
<comment type="caution">
    <text evidence="2">The sequence shown here is derived from an EMBL/GenBank/DDBJ whole genome shotgun (WGS) entry which is preliminary data.</text>
</comment>
<organism evidence="2 3">
    <name type="scientific">Candidatus Yanofskybacteria bacterium RIFCSPLOWO2_01_FULL_43_22</name>
    <dbReference type="NCBI Taxonomy" id="1802695"/>
    <lineage>
        <taxon>Bacteria</taxon>
        <taxon>Candidatus Yanofskyibacteriota</taxon>
    </lineage>
</organism>
<dbReference type="AlphaFoldDB" id="A0A1F8GGC3"/>
<evidence type="ECO:0000313" key="3">
    <source>
        <dbReference type="Proteomes" id="UP000178911"/>
    </source>
</evidence>
<evidence type="ECO:0000313" key="2">
    <source>
        <dbReference type="EMBL" id="OGN23778.1"/>
    </source>
</evidence>
<dbReference type="Proteomes" id="UP000178911">
    <property type="component" value="Unassembled WGS sequence"/>
</dbReference>
<dbReference type="STRING" id="1802695.A3A13_01885"/>